<reference evidence="2 3" key="1">
    <citation type="submission" date="2014-05" db="EMBL/GenBank/DDBJ databases">
        <title>Draft Genome Sequence of Kitasatospora cheerisanensis KCTC 2395.</title>
        <authorList>
            <person name="Nam D.H."/>
        </authorList>
    </citation>
    <scope>NUCLEOTIDE SEQUENCE [LARGE SCALE GENOMIC DNA]</scope>
    <source>
        <strain evidence="2 3">KCTC 2395</strain>
    </source>
</reference>
<keyword evidence="1" id="KW-0472">Membrane</keyword>
<evidence type="ECO:0000256" key="1">
    <source>
        <dbReference type="SAM" id="Phobius"/>
    </source>
</evidence>
<dbReference type="HOGENOM" id="CLU_188485_0_0_11"/>
<name>A0A066Z6B1_9ACTN</name>
<dbReference type="PATRIC" id="fig|1348663.4.peg.394"/>
<sequence>MQFTFSAIALLAVIIVLRLRRPTAPRTRFDDKLGAAYCVVFGVLIAATPVGRAILDFVASLTRNIH</sequence>
<evidence type="ECO:0000313" key="3">
    <source>
        <dbReference type="Proteomes" id="UP000027178"/>
    </source>
</evidence>
<keyword evidence="1" id="KW-1133">Transmembrane helix</keyword>
<accession>A0A066Z6B1</accession>
<dbReference type="OrthoDB" id="4326090at2"/>
<gene>
    <name evidence="2" type="ORF">KCH_04210</name>
</gene>
<comment type="caution">
    <text evidence="2">The sequence shown here is derived from an EMBL/GenBank/DDBJ whole genome shotgun (WGS) entry which is preliminary data.</text>
</comment>
<organism evidence="2 3">
    <name type="scientific">Kitasatospora cheerisanensis KCTC 2395</name>
    <dbReference type="NCBI Taxonomy" id="1348663"/>
    <lineage>
        <taxon>Bacteria</taxon>
        <taxon>Bacillati</taxon>
        <taxon>Actinomycetota</taxon>
        <taxon>Actinomycetes</taxon>
        <taxon>Kitasatosporales</taxon>
        <taxon>Streptomycetaceae</taxon>
        <taxon>Kitasatospora</taxon>
    </lineage>
</organism>
<dbReference type="eggNOG" id="ENOG503212C">
    <property type="taxonomic scope" value="Bacteria"/>
</dbReference>
<dbReference type="EMBL" id="JNBY01000015">
    <property type="protein sequence ID" value="KDN87774.1"/>
    <property type="molecule type" value="Genomic_DNA"/>
</dbReference>
<proteinExistence type="predicted"/>
<dbReference type="AlphaFoldDB" id="A0A066Z6B1"/>
<evidence type="ECO:0000313" key="2">
    <source>
        <dbReference type="EMBL" id="KDN87774.1"/>
    </source>
</evidence>
<keyword evidence="3" id="KW-1185">Reference proteome</keyword>
<keyword evidence="1" id="KW-0812">Transmembrane</keyword>
<protein>
    <submittedName>
        <fullName evidence="2">Uncharacterized protein</fullName>
    </submittedName>
</protein>
<dbReference type="Proteomes" id="UP000027178">
    <property type="component" value="Unassembled WGS sequence"/>
</dbReference>
<dbReference type="RefSeq" id="WP_035858404.1">
    <property type="nucleotide sequence ID" value="NZ_KK853997.1"/>
</dbReference>
<feature type="transmembrane region" description="Helical" evidence="1">
    <location>
        <begin position="34"/>
        <end position="55"/>
    </location>
</feature>